<evidence type="ECO:0000259" key="2">
    <source>
        <dbReference type="Pfam" id="PF03713"/>
    </source>
</evidence>
<protein>
    <recommendedName>
        <fullName evidence="2">DUF305 domain-containing protein</fullName>
    </recommendedName>
</protein>
<evidence type="ECO:0000313" key="3">
    <source>
        <dbReference type="EMBL" id="KGF72662.1"/>
    </source>
</evidence>
<feature type="domain" description="DUF305" evidence="2">
    <location>
        <begin position="77"/>
        <end position="226"/>
    </location>
</feature>
<dbReference type="Pfam" id="PF03713">
    <property type="entry name" value="DUF305"/>
    <property type="match status" value="1"/>
</dbReference>
<feature type="chain" id="PRO_5001949587" description="DUF305 domain-containing protein" evidence="1">
    <location>
        <begin position="21"/>
        <end position="233"/>
    </location>
</feature>
<dbReference type="PROSITE" id="PS51257">
    <property type="entry name" value="PROKAR_LIPOPROTEIN"/>
    <property type="match status" value="1"/>
</dbReference>
<keyword evidence="1" id="KW-0732">Signal</keyword>
<dbReference type="InterPro" id="IPR005183">
    <property type="entry name" value="DUF305_CopM-like"/>
</dbReference>
<feature type="signal peptide" evidence="1">
    <location>
        <begin position="1"/>
        <end position="20"/>
    </location>
</feature>
<dbReference type="PANTHER" id="PTHR36933:SF1">
    <property type="entry name" value="SLL0788 PROTEIN"/>
    <property type="match status" value="1"/>
</dbReference>
<reference evidence="3 4" key="1">
    <citation type="journal article" date="2014" name="Mol. Ecol.">
        <title>Evolution of Synechococcus.</title>
        <authorList>
            <person name="Dvorak P."/>
            <person name="Casamatta D."/>
            <person name="Hasler P."/>
            <person name="Poulickova A."/>
            <person name="Ondrej V."/>
            <person name="Sanges R."/>
        </authorList>
    </citation>
    <scope>NUCLEOTIDE SEQUENCE [LARGE SCALE GENOMIC DNA]</scope>
    <source>
        <strain evidence="3 4">CAUP A 1101</strain>
    </source>
</reference>
<keyword evidence="4" id="KW-1185">Reference proteome</keyword>
<dbReference type="AlphaFoldDB" id="A0A098TLB1"/>
<sequence length="233" mass="26023">MKRIALKLKLLGFIALAVTACGLAMPANSAKNQGIFQRQTPSPTATIAGNPLMDHGNMGSMNHTMGMDLGPGDAEFDLRFIDAMIPHHQGGVEMAIQAQQKSRRPEILKLAAAIIKAQDKEIVQMQRWRQAWYSTVSSIPIAYNAQMGHAMPMSQEQRASMMMTMDLGAADAEFDLRFMDAMIPHHEGAVVMAKDALQKSKRPEIQTLARDIIRSQTTEINQMKQWQQAWYKQ</sequence>
<evidence type="ECO:0000313" key="4">
    <source>
        <dbReference type="Proteomes" id="UP000030170"/>
    </source>
</evidence>
<dbReference type="STRING" id="1497020.DO97_06990"/>
<dbReference type="RefSeq" id="WP_036533239.1">
    <property type="nucleotide sequence ID" value="NZ_JJML01000021.1"/>
</dbReference>
<organism evidence="3 4">
    <name type="scientific">Neosynechococcus sphagnicola sy1</name>
    <dbReference type="NCBI Taxonomy" id="1497020"/>
    <lineage>
        <taxon>Bacteria</taxon>
        <taxon>Bacillati</taxon>
        <taxon>Cyanobacteriota</taxon>
        <taxon>Cyanophyceae</taxon>
        <taxon>Neosynechococcales</taxon>
        <taxon>Neosynechococcaceae</taxon>
        <taxon>Neosynechococcus</taxon>
    </lineage>
</organism>
<proteinExistence type="predicted"/>
<name>A0A098TLB1_9CYAN</name>
<evidence type="ECO:0000256" key="1">
    <source>
        <dbReference type="SAM" id="SignalP"/>
    </source>
</evidence>
<dbReference type="EMBL" id="JJML01000021">
    <property type="protein sequence ID" value="KGF72662.1"/>
    <property type="molecule type" value="Genomic_DNA"/>
</dbReference>
<comment type="caution">
    <text evidence="3">The sequence shown here is derived from an EMBL/GenBank/DDBJ whole genome shotgun (WGS) entry which is preliminary data.</text>
</comment>
<dbReference type="Gene3D" id="1.20.1260.10">
    <property type="match status" value="2"/>
</dbReference>
<dbReference type="InterPro" id="IPR012347">
    <property type="entry name" value="Ferritin-like"/>
</dbReference>
<gene>
    <name evidence="3" type="ORF">DO97_06990</name>
</gene>
<dbReference type="OrthoDB" id="517560at2"/>
<dbReference type="Proteomes" id="UP000030170">
    <property type="component" value="Unassembled WGS sequence"/>
</dbReference>
<dbReference type="PANTHER" id="PTHR36933">
    <property type="entry name" value="SLL0788 PROTEIN"/>
    <property type="match status" value="1"/>
</dbReference>
<accession>A0A098TLB1</accession>